<feature type="transmembrane region" description="Helical" evidence="1">
    <location>
        <begin position="41"/>
        <end position="60"/>
    </location>
</feature>
<name>A0AAE3KSK0_9BACT</name>
<sequence>MKLFNKRFLLGSLIFFPCFFGFGLLINYLGGYDLDKSMADVFTRSRIIFSIVFYIFLNLYQGSKVTKKENEKI</sequence>
<keyword evidence="1" id="KW-0472">Membrane</keyword>
<organism evidence="2 3">
    <name type="scientific">Lacihabitans soyangensis</name>
    <dbReference type="NCBI Taxonomy" id="869394"/>
    <lineage>
        <taxon>Bacteria</taxon>
        <taxon>Pseudomonadati</taxon>
        <taxon>Bacteroidota</taxon>
        <taxon>Cytophagia</taxon>
        <taxon>Cytophagales</taxon>
        <taxon>Leadbetterellaceae</taxon>
        <taxon>Lacihabitans</taxon>
    </lineage>
</organism>
<keyword evidence="1" id="KW-0812">Transmembrane</keyword>
<protein>
    <submittedName>
        <fullName evidence="2">Uncharacterized protein</fullName>
    </submittedName>
</protein>
<dbReference type="Proteomes" id="UP001204144">
    <property type="component" value="Unassembled WGS sequence"/>
</dbReference>
<keyword evidence="1" id="KW-1133">Transmembrane helix</keyword>
<evidence type="ECO:0000256" key="1">
    <source>
        <dbReference type="SAM" id="Phobius"/>
    </source>
</evidence>
<dbReference type="EMBL" id="RJUF01000029">
    <property type="protein sequence ID" value="MCP9763447.1"/>
    <property type="molecule type" value="Genomic_DNA"/>
</dbReference>
<evidence type="ECO:0000313" key="3">
    <source>
        <dbReference type="Proteomes" id="UP001204144"/>
    </source>
</evidence>
<accession>A0AAE3KSK0</accession>
<feature type="transmembrane region" description="Helical" evidence="1">
    <location>
        <begin position="7"/>
        <end position="29"/>
    </location>
</feature>
<proteinExistence type="predicted"/>
<comment type="caution">
    <text evidence="2">The sequence shown here is derived from an EMBL/GenBank/DDBJ whole genome shotgun (WGS) entry which is preliminary data.</text>
</comment>
<gene>
    <name evidence="2" type="ORF">EGI31_10815</name>
</gene>
<keyword evidence="3" id="KW-1185">Reference proteome</keyword>
<reference evidence="2 3" key="1">
    <citation type="submission" date="2018-11" db="EMBL/GenBank/DDBJ databases">
        <title>Novel bacteria species description.</title>
        <authorList>
            <person name="Han J.-H."/>
        </authorList>
    </citation>
    <scope>NUCLEOTIDE SEQUENCE [LARGE SCALE GENOMIC DNA]</scope>
    <source>
        <strain evidence="2 3">KCTC23259</strain>
    </source>
</reference>
<dbReference type="RefSeq" id="WP_255037229.1">
    <property type="nucleotide sequence ID" value="NZ_RJUF01000029.1"/>
</dbReference>
<evidence type="ECO:0000313" key="2">
    <source>
        <dbReference type="EMBL" id="MCP9763447.1"/>
    </source>
</evidence>
<dbReference type="AlphaFoldDB" id="A0AAE3KSK0"/>